<dbReference type="Proteomes" id="UP000007796">
    <property type="component" value="Unassembled WGS sequence"/>
</dbReference>
<organism evidence="3">
    <name type="scientific">Grosmannia clavigera (strain kw1407 / UAMH 11150)</name>
    <name type="common">Blue stain fungus</name>
    <name type="synonym">Graphiocladiella clavigera</name>
    <dbReference type="NCBI Taxonomy" id="655863"/>
    <lineage>
        <taxon>Eukaryota</taxon>
        <taxon>Fungi</taxon>
        <taxon>Dikarya</taxon>
        <taxon>Ascomycota</taxon>
        <taxon>Pezizomycotina</taxon>
        <taxon>Sordariomycetes</taxon>
        <taxon>Sordariomycetidae</taxon>
        <taxon>Ophiostomatales</taxon>
        <taxon>Ophiostomataceae</taxon>
        <taxon>Leptographium</taxon>
    </lineage>
</organism>
<proteinExistence type="predicted"/>
<evidence type="ECO:0000256" key="1">
    <source>
        <dbReference type="SAM" id="MobiDB-lite"/>
    </source>
</evidence>
<reference evidence="2 3" key="1">
    <citation type="journal article" date="2011" name="Proc. Natl. Acad. Sci. U.S.A.">
        <title>Genome and transcriptome analyses of the mountain pine beetle-fungal symbiont Grosmannia clavigera, a lodgepole pine pathogen.</title>
        <authorList>
            <person name="DiGuistini S."/>
            <person name="Wang Y."/>
            <person name="Liao N.Y."/>
            <person name="Taylor G."/>
            <person name="Tanguay P."/>
            <person name="Feau N."/>
            <person name="Henrissat B."/>
            <person name="Chan S.K."/>
            <person name="Hesse-Orce U."/>
            <person name="Alamouti S.M."/>
            <person name="Tsui C.K.M."/>
            <person name="Docking R.T."/>
            <person name="Levasseur A."/>
            <person name="Haridas S."/>
            <person name="Robertson G."/>
            <person name="Birol I."/>
            <person name="Holt R.A."/>
            <person name="Marra M.A."/>
            <person name="Hamelin R.C."/>
            <person name="Hirst M."/>
            <person name="Jones S.J.M."/>
            <person name="Bohlmann J."/>
            <person name="Breuil C."/>
        </authorList>
    </citation>
    <scope>NUCLEOTIDE SEQUENCE [LARGE SCALE GENOMIC DNA]</scope>
    <source>
        <strain evidence="3">kw1407 / UAMH 11150</strain>
    </source>
</reference>
<protein>
    <recommendedName>
        <fullName evidence="4">Calcofluor white hypersensitive protein</fullName>
    </recommendedName>
</protein>
<dbReference type="eggNOG" id="ENOG502SSX2">
    <property type="taxonomic scope" value="Eukaryota"/>
</dbReference>
<dbReference type="OrthoDB" id="5355126at2759"/>
<dbReference type="AlphaFoldDB" id="F0XFW7"/>
<dbReference type="Gene3D" id="1.20.120.20">
    <property type="entry name" value="Apolipoprotein"/>
    <property type="match status" value="1"/>
</dbReference>
<accession>F0XFW7</accession>
<name>F0XFW7_GROCL</name>
<evidence type="ECO:0000313" key="2">
    <source>
        <dbReference type="EMBL" id="EFX04786.1"/>
    </source>
</evidence>
<sequence>MSRSRMPVVLGTAVVAGAGYYLYSAGGNAKVAEAKLESDLRSVRDSATASGQQAHTEAQNFGAQAGAKVDEARNKAGQQYARVTAEAREAADNAAKKAEAYAKDAQARINQGADVFDKKVEETAAKTKSNVSSWFGGK</sequence>
<dbReference type="InParanoid" id="F0XFW7"/>
<dbReference type="EMBL" id="GL629765">
    <property type="protein sequence ID" value="EFX04786.1"/>
    <property type="molecule type" value="Genomic_DNA"/>
</dbReference>
<feature type="compositionally biased region" description="Polar residues" evidence="1">
    <location>
        <begin position="45"/>
        <end position="62"/>
    </location>
</feature>
<evidence type="ECO:0000313" key="3">
    <source>
        <dbReference type="Proteomes" id="UP000007796"/>
    </source>
</evidence>
<evidence type="ECO:0008006" key="4">
    <source>
        <dbReference type="Google" id="ProtNLM"/>
    </source>
</evidence>
<dbReference type="RefSeq" id="XP_014174268.1">
    <property type="nucleotide sequence ID" value="XM_014318793.1"/>
</dbReference>
<gene>
    <name evidence="2" type="ORF">CMQ_1714</name>
</gene>
<keyword evidence="3" id="KW-1185">Reference proteome</keyword>
<dbReference type="HOGENOM" id="CLU_129945_1_0_1"/>
<dbReference type="GeneID" id="25974623"/>
<feature type="region of interest" description="Disordered" evidence="1">
    <location>
        <begin position="43"/>
        <end position="73"/>
    </location>
</feature>